<dbReference type="InterPro" id="IPR035979">
    <property type="entry name" value="RBD_domain_sf"/>
</dbReference>
<evidence type="ECO:0000259" key="3">
    <source>
        <dbReference type="PROSITE" id="PS50102"/>
    </source>
</evidence>
<keyword evidence="5" id="KW-1185">Reference proteome</keyword>
<dbReference type="GO" id="GO:0003723">
    <property type="term" value="F:RNA binding"/>
    <property type="evidence" value="ECO:0007669"/>
    <property type="project" value="UniProtKB-UniRule"/>
</dbReference>
<feature type="non-terminal residue" evidence="4">
    <location>
        <position position="1"/>
    </location>
</feature>
<keyword evidence="1 2" id="KW-0694">RNA-binding</keyword>
<evidence type="ECO:0000256" key="1">
    <source>
        <dbReference type="ARBA" id="ARBA00022884"/>
    </source>
</evidence>
<feature type="domain" description="RRM" evidence="3">
    <location>
        <begin position="1"/>
        <end position="63"/>
    </location>
</feature>
<dbReference type="PANTHER" id="PTHR48027">
    <property type="entry name" value="HETEROGENEOUS NUCLEAR RIBONUCLEOPROTEIN 87F-RELATED"/>
    <property type="match status" value="1"/>
</dbReference>
<dbReference type="PROSITE" id="PS50102">
    <property type="entry name" value="RRM"/>
    <property type="match status" value="1"/>
</dbReference>
<dbReference type="InterPro" id="IPR012677">
    <property type="entry name" value="Nucleotide-bd_a/b_plait_sf"/>
</dbReference>
<protein>
    <submittedName>
        <fullName evidence="4">Glycine-rich RNA-binding protein 2 mitochondrial-like</fullName>
    </submittedName>
</protein>
<dbReference type="SUPFAM" id="SSF54928">
    <property type="entry name" value="RNA-binding domain, RBD"/>
    <property type="match status" value="1"/>
</dbReference>
<evidence type="ECO:0000313" key="4">
    <source>
        <dbReference type="EMBL" id="MCI34420.1"/>
    </source>
</evidence>
<dbReference type="EMBL" id="LXQA010213486">
    <property type="protein sequence ID" value="MCI34420.1"/>
    <property type="molecule type" value="Genomic_DNA"/>
</dbReference>
<proteinExistence type="predicted"/>
<dbReference type="InterPro" id="IPR000504">
    <property type="entry name" value="RRM_dom"/>
</dbReference>
<dbReference type="Gene3D" id="3.30.70.330">
    <property type="match status" value="1"/>
</dbReference>
<dbReference type="InterPro" id="IPR052462">
    <property type="entry name" value="SLIRP/GR-RBP-like"/>
</dbReference>
<organism evidence="4 5">
    <name type="scientific">Trifolium medium</name>
    <dbReference type="NCBI Taxonomy" id="97028"/>
    <lineage>
        <taxon>Eukaryota</taxon>
        <taxon>Viridiplantae</taxon>
        <taxon>Streptophyta</taxon>
        <taxon>Embryophyta</taxon>
        <taxon>Tracheophyta</taxon>
        <taxon>Spermatophyta</taxon>
        <taxon>Magnoliopsida</taxon>
        <taxon>eudicotyledons</taxon>
        <taxon>Gunneridae</taxon>
        <taxon>Pentapetalae</taxon>
        <taxon>rosids</taxon>
        <taxon>fabids</taxon>
        <taxon>Fabales</taxon>
        <taxon>Fabaceae</taxon>
        <taxon>Papilionoideae</taxon>
        <taxon>50 kb inversion clade</taxon>
        <taxon>NPAAA clade</taxon>
        <taxon>Hologalegina</taxon>
        <taxon>IRL clade</taxon>
        <taxon>Trifolieae</taxon>
        <taxon>Trifolium</taxon>
    </lineage>
</organism>
<comment type="caution">
    <text evidence="4">The sequence shown here is derived from an EMBL/GenBank/DDBJ whole genome shotgun (WGS) entry which is preliminary data.</text>
</comment>
<reference evidence="4 5" key="1">
    <citation type="journal article" date="2018" name="Front. Plant Sci.">
        <title>Red Clover (Trifolium pratense) and Zigzag Clover (T. medium) - A Picture of Genomic Similarities and Differences.</title>
        <authorList>
            <person name="Dluhosova J."/>
            <person name="Istvanek J."/>
            <person name="Nedelnik J."/>
            <person name="Repkova J."/>
        </authorList>
    </citation>
    <scope>NUCLEOTIDE SEQUENCE [LARGE SCALE GENOMIC DNA]</scope>
    <source>
        <strain evidence="5">cv. 10/8</strain>
        <tissue evidence="4">Leaf</tissue>
    </source>
</reference>
<dbReference type="AlphaFoldDB" id="A0A392RF56"/>
<dbReference type="Proteomes" id="UP000265520">
    <property type="component" value="Unassembled WGS sequence"/>
</dbReference>
<evidence type="ECO:0000256" key="2">
    <source>
        <dbReference type="PROSITE-ProRule" id="PRU00176"/>
    </source>
</evidence>
<accession>A0A392RF56</accession>
<name>A0A392RF56_9FABA</name>
<evidence type="ECO:0000313" key="5">
    <source>
        <dbReference type="Proteomes" id="UP000265520"/>
    </source>
</evidence>
<dbReference type="Pfam" id="PF00076">
    <property type="entry name" value="RRM_1"/>
    <property type="match status" value="1"/>
</dbReference>
<sequence length="63" mass="7207">RIINDRETGRSRGFGFITYSSVEEASSAIQALDSQVIEHYKNYAYMNRLDELADGDQMIISIF</sequence>